<feature type="domain" description="Peptidase M4 C-terminal" evidence="12">
    <location>
        <begin position="400"/>
        <end position="547"/>
    </location>
</feature>
<dbReference type="Gene3D" id="3.10.450.490">
    <property type="match status" value="1"/>
</dbReference>
<evidence type="ECO:0000259" key="12">
    <source>
        <dbReference type="Pfam" id="PF02868"/>
    </source>
</evidence>
<dbReference type="InterPro" id="IPR050728">
    <property type="entry name" value="Zinc_Metalloprotease_M4"/>
</dbReference>
<dbReference type="GO" id="GO:0005576">
    <property type="term" value="C:extracellular region"/>
    <property type="evidence" value="ECO:0007669"/>
    <property type="project" value="UniProtKB-SubCell"/>
</dbReference>
<evidence type="ECO:0000256" key="1">
    <source>
        <dbReference type="ARBA" id="ARBA00001947"/>
    </source>
</evidence>
<feature type="active site" evidence="9">
    <location>
        <position position="390"/>
    </location>
</feature>
<feature type="active site" description="Proton donor" evidence="9">
    <location>
        <position position="474"/>
    </location>
</feature>
<reference evidence="14 15" key="1">
    <citation type="submission" date="2019-03" db="EMBL/GenBank/DDBJ databases">
        <title>Genomic Encyclopedia of Type Strains, Phase IV (KMG-IV): sequencing the most valuable type-strain genomes for metagenomic binning, comparative biology and taxonomic classification.</title>
        <authorList>
            <person name="Goeker M."/>
        </authorList>
    </citation>
    <scope>NUCLEOTIDE SEQUENCE [LARGE SCALE GENOMIC DNA]</scope>
    <source>
        <strain evidence="14 15">DSM 19377</strain>
    </source>
</reference>
<dbReference type="Gene3D" id="3.10.170.10">
    <property type="match status" value="1"/>
</dbReference>
<dbReference type="AlphaFoldDB" id="A0A4R2NM03"/>
<dbReference type="Proteomes" id="UP000295416">
    <property type="component" value="Unassembled WGS sequence"/>
</dbReference>
<dbReference type="CDD" id="cd09597">
    <property type="entry name" value="M4_TLP"/>
    <property type="match status" value="1"/>
</dbReference>
<dbReference type="Pfam" id="PF01447">
    <property type="entry name" value="Peptidase_M4"/>
    <property type="match status" value="1"/>
</dbReference>
<evidence type="ECO:0000313" key="15">
    <source>
        <dbReference type="Proteomes" id="UP000295416"/>
    </source>
</evidence>
<dbReference type="InterPro" id="IPR011096">
    <property type="entry name" value="FTP_domain"/>
</dbReference>
<keyword evidence="4" id="KW-0479">Metal-binding</keyword>
<evidence type="ECO:0000256" key="6">
    <source>
        <dbReference type="ARBA" id="ARBA00022801"/>
    </source>
</evidence>
<evidence type="ECO:0000313" key="14">
    <source>
        <dbReference type="EMBL" id="TCP22325.1"/>
    </source>
</evidence>
<evidence type="ECO:0000259" key="13">
    <source>
        <dbReference type="Pfam" id="PF07504"/>
    </source>
</evidence>
<dbReference type="GO" id="GO:0006508">
    <property type="term" value="P:proteolysis"/>
    <property type="evidence" value="ECO:0007669"/>
    <property type="project" value="UniProtKB-KW"/>
</dbReference>
<keyword evidence="5 10" id="KW-0732">Signal</keyword>
<comment type="function">
    <text evidence="10">Extracellular zinc metalloprotease.</text>
</comment>
<evidence type="ECO:0000256" key="8">
    <source>
        <dbReference type="ARBA" id="ARBA00023049"/>
    </source>
</evidence>
<keyword evidence="7 10" id="KW-0862">Zinc</keyword>
<dbReference type="Gene3D" id="3.10.450.40">
    <property type="match status" value="1"/>
</dbReference>
<feature type="domain" description="Peptidase M4" evidence="11">
    <location>
        <begin position="253"/>
        <end position="397"/>
    </location>
</feature>
<sequence>MKKWVSGSFATVIAAATIGMGGITPASAATAGDNALKDMKSMSKGHFQMVTSKENNVPTFVSGKLSKEKITSVADVKNYLKKKSDLFKMDPGKDLTFKKKTTDKLGMTHYEFQQTVKGVPVDDAIFTVHTNKAGEVTSVTGQVYPKATQAVDSVKAGLSKDEAVQKAWQHIDLTKKQTLGAKADGQKSLAFKSNVENTAEKSKLVVYPEKDKSALAYHVELQFIKPYPANWQIIVDANDGHIIQATNAASDATGSGTGVLGKKLTFNTTLNNGAYVLVDQSRGGGVETYSANNGSSLPGDLVSDADNSFTDKGQAAAVSAHYNIEKVYDYYKNNFNRNSYDNKGATLKSTVHYGNDYNNAFWNGQQMVYGDGDGRTFIPLSGSLDVTGHELTHAVTEYTAGLQYRSQPGALNESMSDVFGNFIEGNHDYLVGEDVYTPNTPGDALRSMSDPTKYGQPDNMSDYVHTGQDNGGVHTNSGIPNKAAYLTIESVGWDKAQKIYYRALTTYLSPRSQFSDARAALLQATSDLYGQGAEYNAVASAWDQVGVK</sequence>
<dbReference type="Pfam" id="PF07504">
    <property type="entry name" value="FTP"/>
    <property type="match status" value="1"/>
</dbReference>
<evidence type="ECO:0000256" key="2">
    <source>
        <dbReference type="ARBA" id="ARBA00009388"/>
    </source>
</evidence>
<keyword evidence="3 10" id="KW-0645">Protease</keyword>
<evidence type="ECO:0000256" key="7">
    <source>
        <dbReference type="ARBA" id="ARBA00022833"/>
    </source>
</evidence>
<dbReference type="PANTHER" id="PTHR33794">
    <property type="entry name" value="BACILLOLYSIN"/>
    <property type="match status" value="1"/>
</dbReference>
<keyword evidence="8 10" id="KW-0482">Metalloprotease</keyword>
<dbReference type="Gene3D" id="1.10.390.10">
    <property type="entry name" value="Neutral Protease Domain 2"/>
    <property type="match status" value="1"/>
</dbReference>
<evidence type="ECO:0000259" key="11">
    <source>
        <dbReference type="Pfam" id="PF01447"/>
    </source>
</evidence>
<name>A0A4R2NM03_9BACL</name>
<dbReference type="GO" id="GO:0004222">
    <property type="term" value="F:metalloendopeptidase activity"/>
    <property type="evidence" value="ECO:0007669"/>
    <property type="project" value="UniProtKB-UniRule"/>
</dbReference>
<dbReference type="InterPro" id="IPR001570">
    <property type="entry name" value="Peptidase_M4_C_domain"/>
</dbReference>
<comment type="caution">
    <text evidence="14">The sequence shown here is derived from an EMBL/GenBank/DDBJ whole genome shotgun (WGS) entry which is preliminary data.</text>
</comment>
<feature type="chain" id="PRO_5023004828" description="Neutral metalloproteinase" evidence="10">
    <location>
        <begin position="29"/>
        <end position="548"/>
    </location>
</feature>
<comment type="cofactor">
    <cofactor evidence="1 10">
        <name>Zn(2+)</name>
        <dbReference type="ChEBI" id="CHEBI:29105"/>
    </cofactor>
</comment>
<comment type="subcellular location">
    <subcellularLocation>
        <location evidence="10">Secreted</location>
    </subcellularLocation>
</comment>
<evidence type="ECO:0000256" key="10">
    <source>
        <dbReference type="RuleBase" id="RU366073"/>
    </source>
</evidence>
<organism evidence="14 15">
    <name type="scientific">Scopulibacillus darangshiensis</name>
    <dbReference type="NCBI Taxonomy" id="442528"/>
    <lineage>
        <taxon>Bacteria</taxon>
        <taxon>Bacillati</taxon>
        <taxon>Bacillota</taxon>
        <taxon>Bacilli</taxon>
        <taxon>Bacillales</taxon>
        <taxon>Sporolactobacillaceae</taxon>
        <taxon>Scopulibacillus</taxon>
    </lineage>
</organism>
<protein>
    <recommendedName>
        <fullName evidence="10">Neutral metalloproteinase</fullName>
        <ecNumber evidence="10">3.4.24.-</ecNumber>
    </recommendedName>
</protein>
<keyword evidence="15" id="KW-1185">Reference proteome</keyword>
<dbReference type="GO" id="GO:0046872">
    <property type="term" value="F:metal ion binding"/>
    <property type="evidence" value="ECO:0007669"/>
    <property type="project" value="UniProtKB-UniRule"/>
</dbReference>
<evidence type="ECO:0000256" key="9">
    <source>
        <dbReference type="PIRSR" id="PIRSR623612-1"/>
    </source>
</evidence>
<keyword evidence="6 10" id="KW-0378">Hydrolase</keyword>
<accession>A0A4R2NM03</accession>
<dbReference type="OrthoDB" id="291295at2"/>
<dbReference type="InterPro" id="IPR013856">
    <property type="entry name" value="Peptidase_M4_domain"/>
</dbReference>
<dbReference type="InterPro" id="IPR023612">
    <property type="entry name" value="Peptidase_M4"/>
</dbReference>
<feature type="signal peptide" evidence="10">
    <location>
        <begin position="1"/>
        <end position="28"/>
    </location>
</feature>
<proteinExistence type="inferred from homology"/>
<evidence type="ECO:0000256" key="5">
    <source>
        <dbReference type="ARBA" id="ARBA00022729"/>
    </source>
</evidence>
<dbReference type="PANTHER" id="PTHR33794:SF1">
    <property type="entry name" value="BACILLOLYSIN"/>
    <property type="match status" value="1"/>
</dbReference>
<dbReference type="SUPFAM" id="SSF55486">
    <property type="entry name" value="Metalloproteases ('zincins'), catalytic domain"/>
    <property type="match status" value="1"/>
</dbReference>
<dbReference type="PRINTS" id="PR00730">
    <property type="entry name" value="THERMOLYSIN"/>
</dbReference>
<evidence type="ECO:0000256" key="3">
    <source>
        <dbReference type="ARBA" id="ARBA00022670"/>
    </source>
</evidence>
<dbReference type="Pfam" id="PF02868">
    <property type="entry name" value="Peptidase_M4_C"/>
    <property type="match status" value="1"/>
</dbReference>
<gene>
    <name evidence="14" type="ORF">EV207_13612</name>
</gene>
<comment type="similarity">
    <text evidence="2 10">Belongs to the peptidase M4 family.</text>
</comment>
<dbReference type="EMBL" id="SLXK01000036">
    <property type="protein sequence ID" value="TCP22325.1"/>
    <property type="molecule type" value="Genomic_DNA"/>
</dbReference>
<dbReference type="RefSeq" id="WP_132747553.1">
    <property type="nucleotide sequence ID" value="NZ_SLXK01000036.1"/>
</dbReference>
<keyword evidence="10" id="KW-0964">Secreted</keyword>
<feature type="domain" description="FTP" evidence="13">
    <location>
        <begin position="94"/>
        <end position="143"/>
    </location>
</feature>
<evidence type="ECO:0000256" key="4">
    <source>
        <dbReference type="ARBA" id="ARBA00022723"/>
    </source>
</evidence>
<dbReference type="EC" id="3.4.24.-" evidence="10"/>
<dbReference type="InterPro" id="IPR027268">
    <property type="entry name" value="Peptidase_M4/M1_CTD_sf"/>
</dbReference>